<name>A0A6N2AR33_SOLCI</name>
<evidence type="ECO:0000256" key="1">
    <source>
        <dbReference type="SAM" id="MobiDB-lite"/>
    </source>
</evidence>
<dbReference type="AlphaFoldDB" id="A0A6N2AR33"/>
<comment type="caution">
    <text evidence="2">The sequence shown here is derived from an EMBL/GenBank/DDBJ whole genome shotgun (WGS) entry which is preliminary data.</text>
</comment>
<sequence>IHNMALFSGLFSCFTSNVPSRVCDDENKSKSSTTNTKKKSSSKAPIPISYFPINTQVSRL</sequence>
<proteinExistence type="predicted"/>
<accession>A0A6N2AR33</accession>
<evidence type="ECO:0000313" key="2">
    <source>
        <dbReference type="EMBL" id="TMW84110.1"/>
    </source>
</evidence>
<organism evidence="2">
    <name type="scientific">Solanum chilense</name>
    <name type="common">Tomato</name>
    <name type="synonym">Lycopersicon chilense</name>
    <dbReference type="NCBI Taxonomy" id="4083"/>
    <lineage>
        <taxon>Eukaryota</taxon>
        <taxon>Viridiplantae</taxon>
        <taxon>Streptophyta</taxon>
        <taxon>Embryophyta</taxon>
        <taxon>Tracheophyta</taxon>
        <taxon>Spermatophyta</taxon>
        <taxon>Magnoliopsida</taxon>
        <taxon>eudicotyledons</taxon>
        <taxon>Gunneridae</taxon>
        <taxon>Pentapetalae</taxon>
        <taxon>asterids</taxon>
        <taxon>lamiids</taxon>
        <taxon>Solanales</taxon>
        <taxon>Solanaceae</taxon>
        <taxon>Solanoideae</taxon>
        <taxon>Solaneae</taxon>
        <taxon>Solanum</taxon>
        <taxon>Solanum subgen. Lycopersicon</taxon>
    </lineage>
</organism>
<feature type="non-terminal residue" evidence="2">
    <location>
        <position position="1"/>
    </location>
</feature>
<gene>
    <name evidence="2" type="ORF">EJD97_025777</name>
</gene>
<protein>
    <submittedName>
        <fullName evidence="2">Uncharacterized protein</fullName>
    </submittedName>
</protein>
<dbReference type="PANTHER" id="PTHR37748">
    <property type="entry name" value="PROTEIN, PUTATIVE-RELATED"/>
    <property type="match status" value="1"/>
</dbReference>
<dbReference type="PANTHER" id="PTHR37748:SF1">
    <property type="entry name" value="PROTEIN, PUTATIVE-RELATED"/>
    <property type="match status" value="1"/>
</dbReference>
<dbReference type="EMBL" id="RXGB01009893">
    <property type="protein sequence ID" value="TMW84110.1"/>
    <property type="molecule type" value="Genomic_DNA"/>
</dbReference>
<feature type="region of interest" description="Disordered" evidence="1">
    <location>
        <begin position="23"/>
        <end position="47"/>
    </location>
</feature>
<reference evidence="2" key="1">
    <citation type="submission" date="2019-05" db="EMBL/GenBank/DDBJ databases">
        <title>The de novo reference genome and transcriptome assemblies of the wild tomato species Solanum chilense.</title>
        <authorList>
            <person name="Stam R."/>
            <person name="Nosenko T."/>
            <person name="Hoerger A.C."/>
            <person name="Stephan W."/>
            <person name="Seidel M.A."/>
            <person name="Kuhn J.M.M."/>
            <person name="Haberer G."/>
            <person name="Tellier A."/>
        </authorList>
    </citation>
    <scope>NUCLEOTIDE SEQUENCE</scope>
    <source>
        <tissue evidence="2">Mature leaves</tissue>
    </source>
</reference>